<dbReference type="EMBL" id="MF276986">
    <property type="protein sequence ID" value="AWI68973.1"/>
    <property type="molecule type" value="Genomic_DNA"/>
</dbReference>
<dbReference type="RefSeq" id="YP_009492339.1">
    <property type="nucleotide sequence ID" value="NC_037923.1"/>
</dbReference>
<dbReference type="GeneID" id="36952077"/>
<evidence type="ECO:0000313" key="2">
    <source>
        <dbReference type="EMBL" id="AWI68972.1"/>
    </source>
</evidence>
<dbReference type="RefSeq" id="YP_009492376.1">
    <property type="nucleotide sequence ID" value="NC_037923.1"/>
</dbReference>
<proteinExistence type="predicted"/>
<sequence>MNKVRSVLLRTTHNYRFSKRSAKNYNDIEFACYLAGVWETDGDAKLTVSKDQDRPQISIANRDSAYLVALGDEMTSRWGIVTRLTEDAKIRTGPLSLLNESSDARGSRLYIESWIWAEKFVEILKQGLNSQLGLCGAGPKSKELLAIEILCDRKKYSKTIDAKKLTVDLKEEWHTLSGRPRDPNQLPRSEYESRKNLPPGSSVGAASDFIKTVNETYAIQEKLQKKWAENKISQKEKGKLSNYKSSYITGMFEGDGCFLLPLYRRTDHRTGTKSLDCQIGFRLTGSNLDLQSHEVVECALELKAENRKIEPTSVESTYGLKENVQKIRDFLVQKPFLHRKSIIRFAALDFCYRTFKGGALQTPSKRNRYTKFDQLRLVKYFYAAPTSHGKKRDVSEVEMLKWVEDLYK</sequence>
<dbReference type="GeneID" id="36952107"/>
<geneLocation type="chloroplast" evidence="2"/>
<name>A0A2U8GJW4_9CHLO</name>
<reference evidence="2" key="1">
    <citation type="journal article" date="2018" name="Am. J. Bot.">
        <title>Organellar phylogenomics inform systematics in the green algal family Hydrodictyaceae (Chlorophyceae) and provide clues to the complex evolutionary history of plastid genomes in the green algal tree of life.</title>
        <authorList>
            <person name="McManus H.A."/>
            <person name="Fucikova K."/>
            <person name="Lewis P.O."/>
            <person name="Lewis L.A."/>
            <person name="Karol K.G."/>
        </authorList>
    </citation>
    <scope>NUCLEOTIDE SEQUENCE</scope>
</reference>
<gene>
    <name evidence="2" type="primary">rrs</name>
</gene>
<dbReference type="InterPro" id="IPR027434">
    <property type="entry name" value="Homing_endonucl"/>
</dbReference>
<dbReference type="AlphaFoldDB" id="A0A2U8GJW4"/>
<feature type="region of interest" description="Disordered" evidence="1">
    <location>
        <begin position="176"/>
        <end position="203"/>
    </location>
</feature>
<dbReference type="EMBL" id="MF276986">
    <property type="protein sequence ID" value="AWI68972.1"/>
    <property type="molecule type" value="Genomic_DNA"/>
</dbReference>
<keyword evidence="2" id="KW-0934">Plastid</keyword>
<dbReference type="Gene3D" id="3.10.28.10">
    <property type="entry name" value="Homing endonucleases"/>
    <property type="match status" value="1"/>
</dbReference>
<organism evidence="2">
    <name type="scientific">Stauridium tetras</name>
    <dbReference type="NCBI Taxonomy" id="271398"/>
    <lineage>
        <taxon>Eukaryota</taxon>
        <taxon>Viridiplantae</taxon>
        <taxon>Chlorophyta</taxon>
        <taxon>core chlorophytes</taxon>
        <taxon>Chlorophyceae</taxon>
        <taxon>CS clade</taxon>
        <taxon>Sphaeropleales</taxon>
        <taxon>Hydrodictyaceae</taxon>
        <taxon>Stauridium</taxon>
    </lineage>
</organism>
<keyword evidence="2" id="KW-0150">Chloroplast</keyword>
<accession>A0A2U8GJW4</accession>
<evidence type="ECO:0000256" key="1">
    <source>
        <dbReference type="SAM" id="MobiDB-lite"/>
    </source>
</evidence>
<protein>
    <submittedName>
        <fullName evidence="2">Uncharacterized protein</fullName>
    </submittedName>
</protein>